<evidence type="ECO:0008006" key="4">
    <source>
        <dbReference type="Google" id="ProtNLM"/>
    </source>
</evidence>
<evidence type="ECO:0000256" key="1">
    <source>
        <dbReference type="SAM" id="SignalP"/>
    </source>
</evidence>
<reference evidence="2 3" key="1">
    <citation type="submission" date="2019-04" db="EMBL/GenBank/DDBJ databases">
        <title>Bacillus caeni sp. nov., a bacterium isolated from mangrove sediment.</title>
        <authorList>
            <person name="Huang H."/>
            <person name="Mo K."/>
            <person name="Hu Y."/>
        </authorList>
    </citation>
    <scope>NUCLEOTIDE SEQUENCE [LARGE SCALE GENOMIC DNA]</scope>
    <source>
        <strain evidence="2 3">HB172195</strain>
    </source>
</reference>
<gene>
    <name evidence="2" type="ORF">FCL54_19715</name>
</gene>
<protein>
    <recommendedName>
        <fullName evidence="4">Lipoprotein</fullName>
    </recommendedName>
</protein>
<organism evidence="2 3">
    <name type="scientific">Exobacillus caeni</name>
    <dbReference type="NCBI Taxonomy" id="2574798"/>
    <lineage>
        <taxon>Bacteria</taxon>
        <taxon>Bacillati</taxon>
        <taxon>Bacillota</taxon>
        <taxon>Bacilli</taxon>
        <taxon>Bacillales</taxon>
        <taxon>Guptibacillaceae</taxon>
        <taxon>Exobacillus</taxon>
    </lineage>
</organism>
<comment type="caution">
    <text evidence="2">The sequence shown here is derived from an EMBL/GenBank/DDBJ whole genome shotgun (WGS) entry which is preliminary data.</text>
</comment>
<keyword evidence="1" id="KW-0732">Signal</keyword>
<name>A0A5R9F276_9BACL</name>
<dbReference type="Proteomes" id="UP000308230">
    <property type="component" value="Unassembled WGS sequence"/>
</dbReference>
<feature type="chain" id="PRO_5038384006" description="Lipoprotein" evidence="1">
    <location>
        <begin position="20"/>
        <end position="154"/>
    </location>
</feature>
<dbReference type="OrthoDB" id="2941878at2"/>
<dbReference type="RefSeq" id="WP_138128678.1">
    <property type="nucleotide sequence ID" value="NZ_SWLG01000019.1"/>
</dbReference>
<evidence type="ECO:0000313" key="2">
    <source>
        <dbReference type="EMBL" id="TLS35588.1"/>
    </source>
</evidence>
<accession>A0A5R9F276</accession>
<keyword evidence="3" id="KW-1185">Reference proteome</keyword>
<sequence length="154" mass="17534">MKRKLILLVVALSFVFVGAMHTTVAKTSGEETSQKEPEVTLEYVKNNLELDQSQKEVKDLLGSHYSKVTGAMENTEMWRYDVGLVKGYTPYNVDGLDAVDVEGIANGKIKMQILVEWNEYRLVKSYSAYYLNEEDGKVWVYSVYPFGPKEYAVN</sequence>
<dbReference type="AlphaFoldDB" id="A0A5R9F276"/>
<feature type="signal peptide" evidence="1">
    <location>
        <begin position="1"/>
        <end position="19"/>
    </location>
</feature>
<proteinExistence type="predicted"/>
<evidence type="ECO:0000313" key="3">
    <source>
        <dbReference type="Proteomes" id="UP000308230"/>
    </source>
</evidence>
<dbReference type="EMBL" id="SWLG01000019">
    <property type="protein sequence ID" value="TLS35588.1"/>
    <property type="molecule type" value="Genomic_DNA"/>
</dbReference>